<dbReference type="PROSITE" id="PS50931">
    <property type="entry name" value="HTH_LYSR"/>
    <property type="match status" value="1"/>
</dbReference>
<reference evidence="7 8" key="1">
    <citation type="submission" date="2019-01" db="EMBL/GenBank/DDBJ databases">
        <title>Sinorhodobacter populi sp. nov. isolated from the symptomatic bark tissue of Populus euramericana canker.</title>
        <authorList>
            <person name="Xu G."/>
        </authorList>
    </citation>
    <scope>NUCLEOTIDE SEQUENCE [LARGE SCALE GENOMIC DNA]</scope>
    <source>
        <strain evidence="7 8">D19-10-3-21</strain>
    </source>
</reference>
<keyword evidence="2" id="KW-0805">Transcription regulation</keyword>
<dbReference type="SUPFAM" id="SSF46785">
    <property type="entry name" value="Winged helix' DNA-binding domain"/>
    <property type="match status" value="1"/>
</dbReference>
<dbReference type="Gene3D" id="3.40.190.290">
    <property type="match status" value="1"/>
</dbReference>
<dbReference type="RefSeq" id="WP_128235852.1">
    <property type="nucleotide sequence ID" value="NZ_SAUX01000002.1"/>
</dbReference>
<dbReference type="Gene3D" id="1.10.10.10">
    <property type="entry name" value="Winged helix-like DNA-binding domain superfamily/Winged helix DNA-binding domain"/>
    <property type="match status" value="1"/>
</dbReference>
<dbReference type="EMBL" id="SAUX01000002">
    <property type="protein sequence ID" value="RWR31868.1"/>
    <property type="molecule type" value="Genomic_DNA"/>
</dbReference>
<dbReference type="AlphaFoldDB" id="A0A443KGL0"/>
<keyword evidence="3" id="KW-0238">DNA-binding</keyword>
<evidence type="ECO:0000256" key="5">
    <source>
        <dbReference type="SAM" id="SignalP"/>
    </source>
</evidence>
<comment type="similarity">
    <text evidence="1">Belongs to the LysR transcriptional regulatory family.</text>
</comment>
<dbReference type="FunFam" id="3.40.190.290:FF:000001">
    <property type="entry name" value="Transcriptional regulator, LysR family"/>
    <property type="match status" value="1"/>
</dbReference>
<dbReference type="SUPFAM" id="SSF53850">
    <property type="entry name" value="Periplasmic binding protein-like II"/>
    <property type="match status" value="1"/>
</dbReference>
<dbReference type="GO" id="GO:0003677">
    <property type="term" value="F:DNA binding"/>
    <property type="evidence" value="ECO:0007669"/>
    <property type="project" value="UniProtKB-KW"/>
</dbReference>
<keyword evidence="4" id="KW-0804">Transcription</keyword>
<organism evidence="7 8">
    <name type="scientific">Paenirhodobacter populi</name>
    <dbReference type="NCBI Taxonomy" id="2306993"/>
    <lineage>
        <taxon>Bacteria</taxon>
        <taxon>Pseudomonadati</taxon>
        <taxon>Pseudomonadota</taxon>
        <taxon>Alphaproteobacteria</taxon>
        <taxon>Rhodobacterales</taxon>
        <taxon>Rhodobacter group</taxon>
        <taxon>Paenirhodobacter</taxon>
    </lineage>
</organism>
<reference evidence="7 8" key="2">
    <citation type="submission" date="2019-01" db="EMBL/GenBank/DDBJ databases">
        <authorList>
            <person name="Li Y."/>
        </authorList>
    </citation>
    <scope>NUCLEOTIDE SEQUENCE [LARGE SCALE GENOMIC DNA]</scope>
    <source>
        <strain evidence="7 8">D19-10-3-21</strain>
    </source>
</reference>
<dbReference type="Proteomes" id="UP000285295">
    <property type="component" value="Unassembled WGS sequence"/>
</dbReference>
<evidence type="ECO:0000313" key="8">
    <source>
        <dbReference type="Proteomes" id="UP000285295"/>
    </source>
</evidence>
<sequence length="294" mass="32501">MDIFRSMQAFVAAVQTGSMTAAAAQLGLSPAMVGQHVAALEERLGTRLLNRTTRRQHLTDFGASYFEQCRDILDRVAVAEREAETLRSEPRGKLRITAPTTFGAEALVSALGRYREAAPDVSLDVILTDRNVDLVEEGFDIAFRIGTLPDSRLIARPLAPYRMMICASPDYLSRHGTPEHPDELIGHETVGFTPASRSPWRLSKDDEIVEVTPLCSITVNSGQALRAAARAGLGVVMQPAILLAPDVESGHLIQLLPDWRLGERPMSLLYYRDQRMTPRLRSFISFAIAEFGER</sequence>
<name>A0A443KGL0_9RHOB</name>
<dbReference type="InterPro" id="IPR036390">
    <property type="entry name" value="WH_DNA-bd_sf"/>
</dbReference>
<dbReference type="InterPro" id="IPR000847">
    <property type="entry name" value="LysR_HTH_N"/>
</dbReference>
<evidence type="ECO:0000259" key="6">
    <source>
        <dbReference type="PROSITE" id="PS50931"/>
    </source>
</evidence>
<dbReference type="InterPro" id="IPR058163">
    <property type="entry name" value="LysR-type_TF_proteobact-type"/>
</dbReference>
<feature type="domain" description="HTH lysR-type" evidence="6">
    <location>
        <begin position="1"/>
        <end position="59"/>
    </location>
</feature>
<evidence type="ECO:0000313" key="7">
    <source>
        <dbReference type="EMBL" id="RWR31868.1"/>
    </source>
</evidence>
<dbReference type="PANTHER" id="PTHR30537">
    <property type="entry name" value="HTH-TYPE TRANSCRIPTIONAL REGULATOR"/>
    <property type="match status" value="1"/>
</dbReference>
<feature type="signal peptide" evidence="5">
    <location>
        <begin position="1"/>
        <end position="23"/>
    </location>
</feature>
<evidence type="ECO:0000256" key="2">
    <source>
        <dbReference type="ARBA" id="ARBA00023015"/>
    </source>
</evidence>
<evidence type="ECO:0000256" key="1">
    <source>
        <dbReference type="ARBA" id="ARBA00009437"/>
    </source>
</evidence>
<dbReference type="InterPro" id="IPR036388">
    <property type="entry name" value="WH-like_DNA-bd_sf"/>
</dbReference>
<dbReference type="GO" id="GO:0003700">
    <property type="term" value="F:DNA-binding transcription factor activity"/>
    <property type="evidence" value="ECO:0007669"/>
    <property type="project" value="InterPro"/>
</dbReference>
<dbReference type="InterPro" id="IPR005119">
    <property type="entry name" value="LysR_subst-bd"/>
</dbReference>
<gene>
    <name evidence="7" type="ORF">D2T31_02540</name>
</gene>
<evidence type="ECO:0000256" key="3">
    <source>
        <dbReference type="ARBA" id="ARBA00023125"/>
    </source>
</evidence>
<dbReference type="Pfam" id="PF03466">
    <property type="entry name" value="LysR_substrate"/>
    <property type="match status" value="1"/>
</dbReference>
<accession>A0A443KGL0</accession>
<feature type="chain" id="PRO_5019328666" evidence="5">
    <location>
        <begin position="24"/>
        <end position="294"/>
    </location>
</feature>
<evidence type="ECO:0000256" key="4">
    <source>
        <dbReference type="ARBA" id="ARBA00023163"/>
    </source>
</evidence>
<dbReference type="OrthoDB" id="9813056at2"/>
<keyword evidence="5" id="KW-0732">Signal</keyword>
<comment type="caution">
    <text evidence="7">The sequence shown here is derived from an EMBL/GenBank/DDBJ whole genome shotgun (WGS) entry which is preliminary data.</text>
</comment>
<dbReference type="PANTHER" id="PTHR30537:SF5">
    <property type="entry name" value="HTH-TYPE TRANSCRIPTIONAL ACTIVATOR TTDR-RELATED"/>
    <property type="match status" value="1"/>
</dbReference>
<protein>
    <submittedName>
        <fullName evidence="7">LysR family transcriptional regulator</fullName>
    </submittedName>
</protein>
<proteinExistence type="inferred from homology"/>
<dbReference type="FunFam" id="1.10.10.10:FF:000001">
    <property type="entry name" value="LysR family transcriptional regulator"/>
    <property type="match status" value="1"/>
</dbReference>
<dbReference type="Pfam" id="PF00126">
    <property type="entry name" value="HTH_1"/>
    <property type="match status" value="1"/>
</dbReference>